<dbReference type="PANTHER" id="PTHR42747">
    <property type="entry name" value="NITRONATE MONOOXYGENASE-RELATED"/>
    <property type="match status" value="1"/>
</dbReference>
<evidence type="ECO:0000313" key="14">
    <source>
        <dbReference type="Proteomes" id="UP000231932"/>
    </source>
</evidence>
<evidence type="ECO:0000256" key="7">
    <source>
        <dbReference type="ARBA" id="ARBA00022643"/>
    </source>
</evidence>
<dbReference type="Pfam" id="PF03060">
    <property type="entry name" value="NMO"/>
    <property type="match status" value="1"/>
</dbReference>
<dbReference type="GO" id="GO:0018580">
    <property type="term" value="F:nitronate monooxygenase activity"/>
    <property type="evidence" value="ECO:0007669"/>
    <property type="project" value="InterPro"/>
</dbReference>
<evidence type="ECO:0000256" key="11">
    <source>
        <dbReference type="ARBA" id="ARBA00031155"/>
    </source>
</evidence>
<dbReference type="EMBL" id="CP024955">
    <property type="protein sequence ID" value="ATY83875.1"/>
    <property type="molecule type" value="Genomic_DNA"/>
</dbReference>
<dbReference type="FunFam" id="3.20.20.70:FF:000154">
    <property type="entry name" value="Probable nitronate monooxygenase"/>
    <property type="match status" value="1"/>
</dbReference>
<evidence type="ECO:0000256" key="6">
    <source>
        <dbReference type="ARBA" id="ARBA00022630"/>
    </source>
</evidence>
<keyword evidence="5" id="KW-0216">Detoxification</keyword>
<protein>
    <recommendedName>
        <fullName evidence="4">Probable nitronate monooxygenase</fullName>
    </recommendedName>
    <alternativeName>
        <fullName evidence="11">Propionate 3-nitronate monooxygenase</fullName>
    </alternativeName>
</protein>
<evidence type="ECO:0000256" key="10">
    <source>
        <dbReference type="ARBA" id="ARBA00023033"/>
    </source>
</evidence>
<dbReference type="AlphaFoldDB" id="A0A2K8N3X1"/>
<evidence type="ECO:0000256" key="8">
    <source>
        <dbReference type="ARBA" id="ARBA00022741"/>
    </source>
</evidence>
<dbReference type="PANTHER" id="PTHR42747:SF3">
    <property type="entry name" value="NITRONATE MONOOXYGENASE-RELATED"/>
    <property type="match status" value="1"/>
</dbReference>
<comment type="catalytic activity">
    <reaction evidence="12">
        <text>3 propionate 3-nitronate + 3 O2 + H2O = 3 3-oxopropanoate + 2 nitrate + nitrite + H2O2 + 3 H(+)</text>
        <dbReference type="Rhea" id="RHEA:57332"/>
        <dbReference type="ChEBI" id="CHEBI:15377"/>
        <dbReference type="ChEBI" id="CHEBI:15378"/>
        <dbReference type="ChEBI" id="CHEBI:15379"/>
        <dbReference type="ChEBI" id="CHEBI:16240"/>
        <dbReference type="ChEBI" id="CHEBI:16301"/>
        <dbReference type="ChEBI" id="CHEBI:17632"/>
        <dbReference type="ChEBI" id="CHEBI:33190"/>
        <dbReference type="ChEBI" id="CHEBI:136067"/>
    </reaction>
</comment>
<evidence type="ECO:0000256" key="3">
    <source>
        <dbReference type="ARBA" id="ARBA00009881"/>
    </source>
</evidence>
<evidence type="ECO:0000313" key="13">
    <source>
        <dbReference type="EMBL" id="ATY83875.1"/>
    </source>
</evidence>
<dbReference type="OrthoDB" id="9778912at2"/>
<keyword evidence="14" id="KW-1185">Reference proteome</keyword>
<dbReference type="InterPro" id="IPR004136">
    <property type="entry name" value="NMO"/>
</dbReference>
<dbReference type="GO" id="GO:0000166">
    <property type="term" value="F:nucleotide binding"/>
    <property type="evidence" value="ECO:0007669"/>
    <property type="project" value="UniProtKB-KW"/>
</dbReference>
<evidence type="ECO:0000256" key="5">
    <source>
        <dbReference type="ARBA" id="ARBA00022575"/>
    </source>
</evidence>
<comment type="cofactor">
    <cofactor evidence="1">
        <name>FMN</name>
        <dbReference type="ChEBI" id="CHEBI:58210"/>
    </cofactor>
</comment>
<proteinExistence type="inferred from homology"/>
<comment type="function">
    <text evidence="2">Nitronate monooxygenase that uses molecular oxygen to catalyze the oxidative denitrification of alkyl nitronates. Acts on propionate 3-nitronate (P3N), the presumed physiological substrate. Probably functions in the detoxification of P3N, a metabolic poison produced by plants and fungi as a defense mechanism.</text>
</comment>
<evidence type="ECO:0000256" key="4">
    <source>
        <dbReference type="ARBA" id="ARBA00013457"/>
    </source>
</evidence>
<dbReference type="CDD" id="cd04730">
    <property type="entry name" value="NPD_like"/>
    <property type="match status" value="1"/>
</dbReference>
<reference evidence="14" key="1">
    <citation type="submission" date="2017-11" db="EMBL/GenBank/DDBJ databases">
        <title>Complete Genome Sequence of Kyrpidia sp. Strain EA-1, a thermophilic, hydrogen-oxidizing Bacterium, isolated from the Azores.</title>
        <authorList>
            <person name="Reiner J.E."/>
            <person name="Lapp C.J."/>
            <person name="Bunk B."/>
            <person name="Gescher J."/>
        </authorList>
    </citation>
    <scope>NUCLEOTIDE SEQUENCE [LARGE SCALE GENOMIC DNA]</scope>
    <source>
        <strain evidence="14">EA-1</strain>
    </source>
</reference>
<evidence type="ECO:0000256" key="9">
    <source>
        <dbReference type="ARBA" id="ARBA00023002"/>
    </source>
</evidence>
<evidence type="ECO:0000256" key="12">
    <source>
        <dbReference type="ARBA" id="ARBA00049401"/>
    </source>
</evidence>
<keyword evidence="9" id="KW-0560">Oxidoreductase</keyword>
<dbReference type="RefSeq" id="WP_100666711.1">
    <property type="nucleotide sequence ID" value="NZ_CP024955.1"/>
</dbReference>
<evidence type="ECO:0000256" key="2">
    <source>
        <dbReference type="ARBA" id="ARBA00003535"/>
    </source>
</evidence>
<keyword evidence="7" id="KW-0288">FMN</keyword>
<keyword evidence="10 13" id="KW-0503">Monooxygenase</keyword>
<dbReference type="Gene3D" id="3.20.20.70">
    <property type="entry name" value="Aldolase class I"/>
    <property type="match status" value="1"/>
</dbReference>
<name>A0A2K8N3X1_9BACL</name>
<keyword evidence="6" id="KW-0285">Flavoprotein</keyword>
<organism evidence="13 14">
    <name type="scientific">Kyrpidia spormannii</name>
    <dbReference type="NCBI Taxonomy" id="2055160"/>
    <lineage>
        <taxon>Bacteria</taxon>
        <taxon>Bacillati</taxon>
        <taxon>Bacillota</taxon>
        <taxon>Bacilli</taxon>
        <taxon>Bacillales</taxon>
        <taxon>Alicyclobacillaceae</taxon>
        <taxon>Kyrpidia</taxon>
    </lineage>
</organism>
<dbReference type="KEGG" id="kyr:CVV65_01915"/>
<sequence length="374" mass="40497">MWNDTTVTRMLSIQYPIIQAPMAGGPTTPELVAAVSNEGGLGFLGAGYMSPDSIRAAIRRIRELTDRPFGVNLFIPDQNIQVDREVVKAMIHHLKSLEALPEEVGREIDSIPIENAPGDTFTEQLEVILEERIPVFSFTFGCPTQEQITELKSRGIRVIGTATSVAEAVYLQEAGVDAVVAQGCEAGGHRGTFLEAHSSSLVGTIALVPQIVDRVRIPVIASGGIMDGRGIAACLTLGASAVQMGTAFLASRESGAHPAYKKALLHSRDTETVITDAFSGKPARGLRNTFISWMAQYDAPIPPYPIQNALTRPIRNWAARQADPEFMSLWAGQGSAQSRDASARDIVRQLIQEVERAIGKATGWTRYLATRNPH</sequence>
<comment type="similarity">
    <text evidence="3">Belongs to the nitronate monooxygenase family. NMO class I subfamily.</text>
</comment>
<keyword evidence="8" id="KW-0547">Nucleotide-binding</keyword>
<dbReference type="Proteomes" id="UP000231932">
    <property type="component" value="Chromosome"/>
</dbReference>
<evidence type="ECO:0000256" key="1">
    <source>
        <dbReference type="ARBA" id="ARBA00001917"/>
    </source>
</evidence>
<dbReference type="SUPFAM" id="SSF51412">
    <property type="entry name" value="Inosine monophosphate dehydrogenase (IMPDH)"/>
    <property type="match status" value="1"/>
</dbReference>
<gene>
    <name evidence="13" type="ORF">CVV65_01915</name>
</gene>
<dbReference type="InterPro" id="IPR013785">
    <property type="entry name" value="Aldolase_TIM"/>
</dbReference>
<accession>A0A2K8N3X1</accession>
<dbReference type="GO" id="GO:0009636">
    <property type="term" value="P:response to toxic substance"/>
    <property type="evidence" value="ECO:0007669"/>
    <property type="project" value="UniProtKB-KW"/>
</dbReference>